<proteinExistence type="predicted"/>
<dbReference type="Pfam" id="PF00646">
    <property type="entry name" value="F-box"/>
    <property type="match status" value="1"/>
</dbReference>
<keyword evidence="3" id="KW-1185">Reference proteome</keyword>
<gene>
    <name evidence="2" type="ORF">L484_011529</name>
</gene>
<dbReference type="AlphaFoldDB" id="W9RNP8"/>
<dbReference type="InterPro" id="IPR036047">
    <property type="entry name" value="F-box-like_dom_sf"/>
</dbReference>
<evidence type="ECO:0000313" key="2">
    <source>
        <dbReference type="EMBL" id="EXB83235.1"/>
    </source>
</evidence>
<reference evidence="3" key="1">
    <citation type="submission" date="2013-01" db="EMBL/GenBank/DDBJ databases">
        <title>Draft Genome Sequence of a Mulberry Tree, Morus notabilis C.K. Schneid.</title>
        <authorList>
            <person name="He N."/>
            <person name="Zhao S."/>
        </authorList>
    </citation>
    <scope>NUCLEOTIDE SEQUENCE</scope>
</reference>
<sequence length="71" mass="8262">MTSFHNRPEDAVQDIFLRLPADALVLFKRVSKYWYALICSLIKDPLFVSKNLQNFKHKSSSSLIIRRPCPP</sequence>
<dbReference type="EMBL" id="KE344881">
    <property type="protein sequence ID" value="EXB83235.1"/>
    <property type="molecule type" value="Genomic_DNA"/>
</dbReference>
<dbReference type="KEGG" id="mnt:21394781"/>
<feature type="domain" description="F-box" evidence="1">
    <location>
        <begin position="8"/>
        <end position="42"/>
    </location>
</feature>
<accession>W9RNP8</accession>
<dbReference type="OrthoDB" id="1158871at2759"/>
<evidence type="ECO:0000313" key="3">
    <source>
        <dbReference type="Proteomes" id="UP000030645"/>
    </source>
</evidence>
<dbReference type="STRING" id="981085.W9RNP8"/>
<protein>
    <recommendedName>
        <fullName evidence="1">F-box domain-containing protein</fullName>
    </recommendedName>
</protein>
<dbReference type="SUPFAM" id="SSF81383">
    <property type="entry name" value="F-box domain"/>
    <property type="match status" value="1"/>
</dbReference>
<dbReference type="InterPro" id="IPR001810">
    <property type="entry name" value="F-box_dom"/>
</dbReference>
<dbReference type="Proteomes" id="UP000030645">
    <property type="component" value="Unassembled WGS sequence"/>
</dbReference>
<evidence type="ECO:0000259" key="1">
    <source>
        <dbReference type="Pfam" id="PF00646"/>
    </source>
</evidence>
<organism evidence="2 3">
    <name type="scientific">Morus notabilis</name>
    <dbReference type="NCBI Taxonomy" id="981085"/>
    <lineage>
        <taxon>Eukaryota</taxon>
        <taxon>Viridiplantae</taxon>
        <taxon>Streptophyta</taxon>
        <taxon>Embryophyta</taxon>
        <taxon>Tracheophyta</taxon>
        <taxon>Spermatophyta</taxon>
        <taxon>Magnoliopsida</taxon>
        <taxon>eudicotyledons</taxon>
        <taxon>Gunneridae</taxon>
        <taxon>Pentapetalae</taxon>
        <taxon>rosids</taxon>
        <taxon>fabids</taxon>
        <taxon>Rosales</taxon>
        <taxon>Moraceae</taxon>
        <taxon>Moreae</taxon>
        <taxon>Morus</taxon>
    </lineage>
</organism>
<name>W9RNP8_9ROSA</name>